<dbReference type="EMBL" id="HBEL01035939">
    <property type="protein sequence ID" value="CAD8420685.1"/>
    <property type="molecule type" value="Transcribed_RNA"/>
</dbReference>
<gene>
    <name evidence="2" type="ORF">PINE0816_LOCUS16836</name>
</gene>
<dbReference type="AlphaFoldDB" id="A0A7S0CEK6"/>
<accession>A0A7S0CEK6</accession>
<evidence type="ECO:0000256" key="1">
    <source>
        <dbReference type="SAM" id="MobiDB-lite"/>
    </source>
</evidence>
<organism evidence="2">
    <name type="scientific">Proboscia inermis</name>
    <dbReference type="NCBI Taxonomy" id="420281"/>
    <lineage>
        <taxon>Eukaryota</taxon>
        <taxon>Sar</taxon>
        <taxon>Stramenopiles</taxon>
        <taxon>Ochrophyta</taxon>
        <taxon>Bacillariophyta</taxon>
        <taxon>Coscinodiscophyceae</taxon>
        <taxon>Rhizosoleniophycidae</taxon>
        <taxon>Rhizosoleniales</taxon>
        <taxon>Rhizosoleniaceae</taxon>
        <taxon>Proboscia</taxon>
    </lineage>
</organism>
<reference evidence="2" key="1">
    <citation type="submission" date="2021-01" db="EMBL/GenBank/DDBJ databases">
        <authorList>
            <person name="Corre E."/>
            <person name="Pelletier E."/>
            <person name="Niang G."/>
            <person name="Scheremetjew M."/>
            <person name="Finn R."/>
            <person name="Kale V."/>
            <person name="Holt S."/>
            <person name="Cochrane G."/>
            <person name="Meng A."/>
            <person name="Brown T."/>
            <person name="Cohen L."/>
        </authorList>
    </citation>
    <scope>NUCLEOTIDE SEQUENCE</scope>
    <source>
        <strain evidence="2">CCAP1064/1</strain>
    </source>
</reference>
<proteinExistence type="predicted"/>
<feature type="region of interest" description="Disordered" evidence="1">
    <location>
        <begin position="188"/>
        <end position="294"/>
    </location>
</feature>
<feature type="compositionally biased region" description="Basic and acidic residues" evidence="1">
    <location>
        <begin position="19"/>
        <end position="35"/>
    </location>
</feature>
<feature type="compositionally biased region" description="Basic and acidic residues" evidence="1">
    <location>
        <begin position="276"/>
        <end position="294"/>
    </location>
</feature>
<feature type="compositionally biased region" description="Polar residues" evidence="1">
    <location>
        <begin position="266"/>
        <end position="275"/>
    </location>
</feature>
<evidence type="ECO:0000313" key="2">
    <source>
        <dbReference type="EMBL" id="CAD8420685.1"/>
    </source>
</evidence>
<feature type="compositionally biased region" description="Polar residues" evidence="1">
    <location>
        <begin position="226"/>
        <end position="241"/>
    </location>
</feature>
<feature type="compositionally biased region" description="Basic and acidic residues" evidence="1">
    <location>
        <begin position="206"/>
        <end position="224"/>
    </location>
</feature>
<sequence>MDKQWLACCSDRGTTHIFQLKDSEKDGDASADRRSSGGGETTEPSPKPKKKSKGFASFLPSPLAAVRNRVGLDGLVSYAQVRGIDHPMVCAFAPDRPNTLAVIGRNASDGGGGGSCSVLISDFTRGGSDCDRVAYHRFFRKKGDREGEENMSDVIANISPVETTNVRCDDEEEESDGLDGIVFREEEEGFISVNPNEENAEEEDANEKKEVTNEMSHGIDEEAKGSSLSCSPSNENNSQLNEDVHENKSHLDKDVDTKANDLQEGGQDTTISTDQENSKPSDIVEEKEVVSYAI</sequence>
<protein>
    <submittedName>
        <fullName evidence="2">Uncharacterized protein</fullName>
    </submittedName>
</protein>
<feature type="compositionally biased region" description="Basic and acidic residues" evidence="1">
    <location>
        <begin position="242"/>
        <end position="261"/>
    </location>
</feature>
<feature type="region of interest" description="Disordered" evidence="1">
    <location>
        <begin position="19"/>
        <end position="55"/>
    </location>
</feature>
<name>A0A7S0CEK6_9STRA</name>